<feature type="compositionally biased region" description="Basic and acidic residues" evidence="7">
    <location>
        <begin position="356"/>
        <end position="376"/>
    </location>
</feature>
<dbReference type="STRING" id="1160509.A0A3N4IME2"/>
<dbReference type="PROSITE" id="PS00658">
    <property type="entry name" value="FORK_HEAD_2"/>
    <property type="match status" value="1"/>
</dbReference>
<sequence>MDLKSGESRSPPKMKFFQDPPPPSVMQRRASISGERSSGPLSSISENIQTKRPMQRSQSFIQNGNTKGMQSIGLSPTKKRNINPLLPYTSVFQGQLDTIKMPPPETKRGASNGSPQKKPSLSRFDTSLPKARQSQKQETLMPKYNAMAAFHPSDKENYIPNLSNSSNSSSRPISRASSGSLLDVEKKLLNALSSKDSNPIPTPTTDQASQVKPPLQEAAPIKEKSSKKGDFREGCGGSEVTIPLPEEMPPIVDDGDKPSYSYATLIGMAILRAPNRRLTLSQIYKWISETFSYYRTSDHGWQNSIRHNLSLNKALIRVERPKDEPGKGSYWTIKEGQEYQFITGKGANKRASAAKKGAEKPTKKTKDMKGSKEEAIKETKKVEVPCTPLPSVLNTDSTEILDDSLLQISSDATRTATPSPRNSFSMESNSFLENYSTGLMAAPSIQPSSPPQDFRSSPPVARQFDSIPLQTPPSTYYPSSIRKRKYSMNDSGYLSSFDSSSYRGGEIGGRRIKRGRAEEDIARIRRRSTISESPLFKLTLAQNNFQSSSPMRQYTSSSYLQQLTPATTLRVPKQAQVPLSASPNTNLKMFRNSIHEMVGSPATNVETVSEESLDLLFDTFIDRSPESTSTSTDINSIKSPMKSPCPPSRISFNGSPLKRSANRRFPPIDSSKFLDVPSDPSQFETTFGDEFLNADAFCADS</sequence>
<evidence type="ECO:0000259" key="8">
    <source>
        <dbReference type="PROSITE" id="PS50039"/>
    </source>
</evidence>
<keyword evidence="3 6" id="KW-0238">DNA-binding</keyword>
<feature type="compositionally biased region" description="Polar residues" evidence="7">
    <location>
        <begin position="627"/>
        <end position="638"/>
    </location>
</feature>
<dbReference type="InterPro" id="IPR001766">
    <property type="entry name" value="Fork_head_dom"/>
</dbReference>
<dbReference type="FunFam" id="1.10.10.10:FF:000260">
    <property type="entry name" value="Forkhead transcription factor (Sep1)"/>
    <property type="match status" value="1"/>
</dbReference>
<dbReference type="SUPFAM" id="SSF46785">
    <property type="entry name" value="Winged helix' DNA-binding domain"/>
    <property type="match status" value="1"/>
</dbReference>
<feature type="compositionally biased region" description="Polar residues" evidence="7">
    <location>
        <begin position="468"/>
        <end position="478"/>
    </location>
</feature>
<evidence type="ECO:0000256" key="4">
    <source>
        <dbReference type="ARBA" id="ARBA00023163"/>
    </source>
</evidence>
<feature type="region of interest" description="Disordered" evidence="7">
    <location>
        <begin position="193"/>
        <end position="234"/>
    </location>
</feature>
<evidence type="ECO:0000256" key="6">
    <source>
        <dbReference type="PROSITE-ProRule" id="PRU00089"/>
    </source>
</evidence>
<dbReference type="InterPro" id="IPR036388">
    <property type="entry name" value="WH-like_DNA-bd_sf"/>
</dbReference>
<evidence type="ECO:0000313" key="9">
    <source>
        <dbReference type="EMBL" id="RPA87295.1"/>
    </source>
</evidence>
<evidence type="ECO:0000256" key="7">
    <source>
        <dbReference type="SAM" id="MobiDB-lite"/>
    </source>
</evidence>
<feature type="compositionally biased region" description="Polar residues" evidence="7">
    <location>
        <begin position="109"/>
        <end position="125"/>
    </location>
</feature>
<dbReference type="CDD" id="cd00059">
    <property type="entry name" value="FH_FOX"/>
    <property type="match status" value="1"/>
</dbReference>
<evidence type="ECO:0000256" key="1">
    <source>
        <dbReference type="ARBA" id="ARBA00004123"/>
    </source>
</evidence>
<evidence type="ECO:0000256" key="2">
    <source>
        <dbReference type="ARBA" id="ARBA00023015"/>
    </source>
</evidence>
<dbReference type="GO" id="GO:0005634">
    <property type="term" value="C:nucleus"/>
    <property type="evidence" value="ECO:0007669"/>
    <property type="project" value="UniProtKB-SubCell"/>
</dbReference>
<dbReference type="PANTHER" id="PTHR46078">
    <property type="entry name" value="FORKHEAD BOX PROTEIN J2 FAMILY MEMBER"/>
    <property type="match status" value="1"/>
</dbReference>
<dbReference type="AlphaFoldDB" id="A0A3N4IME2"/>
<dbReference type="Proteomes" id="UP000275078">
    <property type="component" value="Unassembled WGS sequence"/>
</dbReference>
<dbReference type="Pfam" id="PF00250">
    <property type="entry name" value="Forkhead"/>
    <property type="match status" value="1"/>
</dbReference>
<organism evidence="9 10">
    <name type="scientific">Ascobolus immersus RN42</name>
    <dbReference type="NCBI Taxonomy" id="1160509"/>
    <lineage>
        <taxon>Eukaryota</taxon>
        <taxon>Fungi</taxon>
        <taxon>Dikarya</taxon>
        <taxon>Ascomycota</taxon>
        <taxon>Pezizomycotina</taxon>
        <taxon>Pezizomycetes</taxon>
        <taxon>Pezizales</taxon>
        <taxon>Ascobolaceae</taxon>
        <taxon>Ascobolus</taxon>
    </lineage>
</organism>
<dbReference type="OrthoDB" id="5954824at2759"/>
<dbReference type="SMART" id="SM00339">
    <property type="entry name" value="FH"/>
    <property type="match status" value="1"/>
</dbReference>
<dbReference type="PROSITE" id="PS50039">
    <property type="entry name" value="FORK_HEAD_3"/>
    <property type="match status" value="1"/>
</dbReference>
<dbReference type="PANTHER" id="PTHR46078:SF2">
    <property type="entry name" value="FORK-HEAD DOMAIN-CONTAINING PROTEIN"/>
    <property type="match status" value="1"/>
</dbReference>
<comment type="subcellular location">
    <subcellularLocation>
        <location evidence="1 6">Nucleus</location>
    </subcellularLocation>
</comment>
<feature type="region of interest" description="Disordered" evidence="7">
    <location>
        <begin position="443"/>
        <end position="480"/>
    </location>
</feature>
<accession>A0A3N4IME2</accession>
<feature type="region of interest" description="Disordered" evidence="7">
    <location>
        <begin position="155"/>
        <end position="178"/>
    </location>
</feature>
<feature type="compositionally biased region" description="Polar residues" evidence="7">
    <location>
        <begin position="193"/>
        <end position="210"/>
    </location>
</feature>
<dbReference type="Gene3D" id="1.10.10.10">
    <property type="entry name" value="Winged helix-like DNA-binding domain superfamily/Winged helix DNA-binding domain"/>
    <property type="match status" value="1"/>
</dbReference>
<keyword evidence="2" id="KW-0805">Transcription regulation</keyword>
<feature type="compositionally biased region" description="Basic and acidic residues" evidence="7">
    <location>
        <begin position="220"/>
        <end position="233"/>
    </location>
</feature>
<dbReference type="PRINTS" id="PR00053">
    <property type="entry name" value="FORKHEAD"/>
</dbReference>
<feature type="region of interest" description="Disordered" evidence="7">
    <location>
        <begin position="627"/>
        <end position="673"/>
    </location>
</feature>
<dbReference type="InterPro" id="IPR045912">
    <property type="entry name" value="FOXJ2/3-like"/>
</dbReference>
<feature type="DNA-binding region" description="Fork-head" evidence="6">
    <location>
        <begin position="257"/>
        <end position="351"/>
    </location>
</feature>
<feature type="domain" description="Fork-head" evidence="8">
    <location>
        <begin position="257"/>
        <end position="351"/>
    </location>
</feature>
<dbReference type="InterPro" id="IPR036390">
    <property type="entry name" value="WH_DNA-bd_sf"/>
</dbReference>
<keyword evidence="10" id="KW-1185">Reference proteome</keyword>
<dbReference type="GO" id="GO:0001228">
    <property type="term" value="F:DNA-binding transcription activator activity, RNA polymerase II-specific"/>
    <property type="evidence" value="ECO:0007669"/>
    <property type="project" value="UniProtKB-ARBA"/>
</dbReference>
<evidence type="ECO:0000256" key="3">
    <source>
        <dbReference type="ARBA" id="ARBA00023125"/>
    </source>
</evidence>
<feature type="region of interest" description="Disordered" evidence="7">
    <location>
        <begin position="95"/>
        <end position="143"/>
    </location>
</feature>
<gene>
    <name evidence="9" type="ORF">BJ508DRAFT_98244</name>
</gene>
<dbReference type="InterPro" id="IPR030456">
    <property type="entry name" value="TF_fork_head_CS_2"/>
</dbReference>
<dbReference type="GO" id="GO:0000978">
    <property type="term" value="F:RNA polymerase II cis-regulatory region sequence-specific DNA binding"/>
    <property type="evidence" value="ECO:0007669"/>
    <property type="project" value="TreeGrafter"/>
</dbReference>
<evidence type="ECO:0000256" key="5">
    <source>
        <dbReference type="ARBA" id="ARBA00023242"/>
    </source>
</evidence>
<feature type="compositionally biased region" description="Low complexity" evidence="7">
    <location>
        <begin position="159"/>
        <end position="178"/>
    </location>
</feature>
<reference evidence="9 10" key="1">
    <citation type="journal article" date="2018" name="Nat. Ecol. Evol.">
        <title>Pezizomycetes genomes reveal the molecular basis of ectomycorrhizal truffle lifestyle.</title>
        <authorList>
            <person name="Murat C."/>
            <person name="Payen T."/>
            <person name="Noel B."/>
            <person name="Kuo A."/>
            <person name="Morin E."/>
            <person name="Chen J."/>
            <person name="Kohler A."/>
            <person name="Krizsan K."/>
            <person name="Balestrini R."/>
            <person name="Da Silva C."/>
            <person name="Montanini B."/>
            <person name="Hainaut M."/>
            <person name="Levati E."/>
            <person name="Barry K.W."/>
            <person name="Belfiori B."/>
            <person name="Cichocki N."/>
            <person name="Clum A."/>
            <person name="Dockter R.B."/>
            <person name="Fauchery L."/>
            <person name="Guy J."/>
            <person name="Iotti M."/>
            <person name="Le Tacon F."/>
            <person name="Lindquist E.A."/>
            <person name="Lipzen A."/>
            <person name="Malagnac F."/>
            <person name="Mello A."/>
            <person name="Molinier V."/>
            <person name="Miyauchi S."/>
            <person name="Poulain J."/>
            <person name="Riccioni C."/>
            <person name="Rubini A."/>
            <person name="Sitrit Y."/>
            <person name="Splivallo R."/>
            <person name="Traeger S."/>
            <person name="Wang M."/>
            <person name="Zifcakova L."/>
            <person name="Wipf D."/>
            <person name="Zambonelli A."/>
            <person name="Paolocci F."/>
            <person name="Nowrousian M."/>
            <person name="Ottonello S."/>
            <person name="Baldrian P."/>
            <person name="Spatafora J.W."/>
            <person name="Henrissat B."/>
            <person name="Nagy L.G."/>
            <person name="Aury J.M."/>
            <person name="Wincker P."/>
            <person name="Grigoriev I.V."/>
            <person name="Bonfante P."/>
            <person name="Martin F.M."/>
        </authorList>
    </citation>
    <scope>NUCLEOTIDE SEQUENCE [LARGE SCALE GENOMIC DNA]</scope>
    <source>
        <strain evidence="9 10">RN42</strain>
    </source>
</reference>
<feature type="region of interest" description="Disordered" evidence="7">
    <location>
        <begin position="1"/>
        <end position="82"/>
    </location>
</feature>
<keyword evidence="5 6" id="KW-0539">Nucleus</keyword>
<protein>
    <recommendedName>
        <fullName evidence="8">Fork-head domain-containing protein</fullName>
    </recommendedName>
</protein>
<feature type="region of interest" description="Disordered" evidence="7">
    <location>
        <begin position="346"/>
        <end position="376"/>
    </location>
</feature>
<keyword evidence="4" id="KW-0804">Transcription</keyword>
<feature type="compositionally biased region" description="Polar residues" evidence="7">
    <location>
        <begin position="34"/>
        <end position="74"/>
    </location>
</feature>
<name>A0A3N4IME2_ASCIM</name>
<dbReference type="EMBL" id="ML119647">
    <property type="protein sequence ID" value="RPA87295.1"/>
    <property type="molecule type" value="Genomic_DNA"/>
</dbReference>
<evidence type="ECO:0000313" key="10">
    <source>
        <dbReference type="Proteomes" id="UP000275078"/>
    </source>
</evidence>
<proteinExistence type="predicted"/>